<dbReference type="SMART" id="SM00129">
    <property type="entry name" value="KISc"/>
    <property type="match status" value="1"/>
</dbReference>
<evidence type="ECO:0000256" key="3">
    <source>
        <dbReference type="ARBA" id="ARBA00023175"/>
    </source>
</evidence>
<keyword evidence="4" id="KW-0067">ATP-binding</keyword>
<evidence type="ECO:0000313" key="7">
    <source>
        <dbReference type="Proteomes" id="UP000324800"/>
    </source>
</evidence>
<dbReference type="InterPro" id="IPR001752">
    <property type="entry name" value="Kinesin_motor_dom"/>
</dbReference>
<reference evidence="6 7" key="1">
    <citation type="submission" date="2019-03" db="EMBL/GenBank/DDBJ databases">
        <title>Single cell metagenomics reveals metabolic interactions within the superorganism composed of flagellate Streblomastix strix and complex community of Bacteroidetes bacteria on its surface.</title>
        <authorList>
            <person name="Treitli S.C."/>
            <person name="Kolisko M."/>
            <person name="Husnik F."/>
            <person name="Keeling P."/>
            <person name="Hampl V."/>
        </authorList>
    </citation>
    <scope>NUCLEOTIDE SEQUENCE [LARGE SCALE GENOMIC DNA]</scope>
    <source>
        <strain evidence="6">ST1C</strain>
    </source>
</reference>
<dbReference type="PANTHER" id="PTHR47968:SF13">
    <property type="entry name" value="KINESIN-LIKE PROTEIN KIF19 ISOFORM X1"/>
    <property type="match status" value="1"/>
</dbReference>
<evidence type="ECO:0000256" key="1">
    <source>
        <dbReference type="ARBA" id="ARBA00022701"/>
    </source>
</evidence>
<protein>
    <recommendedName>
        <fullName evidence="5">Kinesin motor domain-containing protein</fullName>
    </recommendedName>
</protein>
<accession>A0A5J4WNT2</accession>
<dbReference type="PROSITE" id="PS50067">
    <property type="entry name" value="KINESIN_MOTOR_2"/>
    <property type="match status" value="1"/>
</dbReference>
<dbReference type="Pfam" id="PF00225">
    <property type="entry name" value="Kinesin"/>
    <property type="match status" value="1"/>
</dbReference>
<dbReference type="EMBL" id="SNRW01001576">
    <property type="protein sequence ID" value="KAA6395859.1"/>
    <property type="molecule type" value="Genomic_DNA"/>
</dbReference>
<keyword evidence="2" id="KW-0175">Coiled coil</keyword>
<keyword evidence="4" id="KW-0547">Nucleotide-binding</keyword>
<feature type="binding site" evidence="4">
    <location>
        <begin position="99"/>
        <end position="106"/>
    </location>
    <ligand>
        <name>ATP</name>
        <dbReference type="ChEBI" id="CHEBI:30616"/>
    </ligand>
</feature>
<gene>
    <name evidence="6" type="ORF">EZS28_008614</name>
</gene>
<evidence type="ECO:0000256" key="4">
    <source>
        <dbReference type="PROSITE-ProRule" id="PRU00283"/>
    </source>
</evidence>
<comment type="caution">
    <text evidence="6">The sequence shown here is derived from an EMBL/GenBank/DDBJ whole genome shotgun (WGS) entry which is preliminary data.</text>
</comment>
<organism evidence="6 7">
    <name type="scientific">Streblomastix strix</name>
    <dbReference type="NCBI Taxonomy" id="222440"/>
    <lineage>
        <taxon>Eukaryota</taxon>
        <taxon>Metamonada</taxon>
        <taxon>Preaxostyla</taxon>
        <taxon>Oxymonadida</taxon>
        <taxon>Streblomastigidae</taxon>
        <taxon>Streblomastix</taxon>
    </lineage>
</organism>
<evidence type="ECO:0000256" key="2">
    <source>
        <dbReference type="ARBA" id="ARBA00023054"/>
    </source>
</evidence>
<evidence type="ECO:0000313" key="6">
    <source>
        <dbReference type="EMBL" id="KAA6395859.1"/>
    </source>
</evidence>
<comment type="similarity">
    <text evidence="4">Belongs to the TRAFAC class myosin-kinesin ATPase superfamily. Kinesin family.</text>
</comment>
<evidence type="ECO:0000259" key="5">
    <source>
        <dbReference type="PROSITE" id="PS50067"/>
    </source>
</evidence>
<dbReference type="InterPro" id="IPR036961">
    <property type="entry name" value="Kinesin_motor_dom_sf"/>
</dbReference>
<name>A0A5J4WNT2_9EUKA</name>
<sequence>MASNANLIRVYVRARPLLKNEKSQKIDEKFLSLDGTHVELQNILRKKSQYIDNIQSKFQFTVDSTFDAEATNQQVFNQTTRPLIERVLDGYNGTVFCYGATNSGKTHTMIGKLQSEINQNAIGLYTQAAEMIFQRVNETSQQRIYLVSASFIEKQKKEESRNWEESSIIQISCSANNQSTIY</sequence>
<feature type="domain" description="Kinesin motor" evidence="5">
    <location>
        <begin position="7"/>
        <end position="182"/>
    </location>
</feature>
<dbReference type="Gene3D" id="3.40.850.10">
    <property type="entry name" value="Kinesin motor domain"/>
    <property type="match status" value="1"/>
</dbReference>
<dbReference type="GO" id="GO:0005874">
    <property type="term" value="C:microtubule"/>
    <property type="evidence" value="ECO:0007669"/>
    <property type="project" value="UniProtKB-KW"/>
</dbReference>
<dbReference type="InterPro" id="IPR027417">
    <property type="entry name" value="P-loop_NTPase"/>
</dbReference>
<dbReference type="GO" id="GO:0003777">
    <property type="term" value="F:microtubule motor activity"/>
    <property type="evidence" value="ECO:0007669"/>
    <property type="project" value="InterPro"/>
</dbReference>
<dbReference type="AlphaFoldDB" id="A0A5J4WNT2"/>
<dbReference type="OrthoDB" id="3176171at2759"/>
<dbReference type="Proteomes" id="UP000324800">
    <property type="component" value="Unassembled WGS sequence"/>
</dbReference>
<proteinExistence type="inferred from homology"/>
<dbReference type="GO" id="GO:0007018">
    <property type="term" value="P:microtubule-based movement"/>
    <property type="evidence" value="ECO:0007669"/>
    <property type="project" value="InterPro"/>
</dbReference>
<dbReference type="PANTHER" id="PTHR47968">
    <property type="entry name" value="CENTROMERE PROTEIN E"/>
    <property type="match status" value="1"/>
</dbReference>
<dbReference type="SUPFAM" id="SSF52540">
    <property type="entry name" value="P-loop containing nucleoside triphosphate hydrolases"/>
    <property type="match status" value="1"/>
</dbReference>
<keyword evidence="1" id="KW-0493">Microtubule</keyword>
<dbReference type="GO" id="GO:0008017">
    <property type="term" value="F:microtubule binding"/>
    <property type="evidence" value="ECO:0007669"/>
    <property type="project" value="InterPro"/>
</dbReference>
<dbReference type="InterPro" id="IPR027640">
    <property type="entry name" value="Kinesin-like_fam"/>
</dbReference>
<dbReference type="GO" id="GO:0005524">
    <property type="term" value="F:ATP binding"/>
    <property type="evidence" value="ECO:0007669"/>
    <property type="project" value="UniProtKB-UniRule"/>
</dbReference>
<keyword evidence="3 4" id="KW-0505">Motor protein</keyword>